<proteinExistence type="predicted"/>
<protein>
    <submittedName>
        <fullName evidence="1">External alternative NAD(P)H-ubiquinone oxidoreductase B4, mitochondrial</fullName>
    </submittedName>
</protein>
<dbReference type="AlphaFoldDB" id="A0A2U1NK31"/>
<keyword evidence="2" id="KW-1185">Reference proteome</keyword>
<organism evidence="1 2">
    <name type="scientific">Artemisia annua</name>
    <name type="common">Sweet wormwood</name>
    <dbReference type="NCBI Taxonomy" id="35608"/>
    <lineage>
        <taxon>Eukaryota</taxon>
        <taxon>Viridiplantae</taxon>
        <taxon>Streptophyta</taxon>
        <taxon>Embryophyta</taxon>
        <taxon>Tracheophyta</taxon>
        <taxon>Spermatophyta</taxon>
        <taxon>Magnoliopsida</taxon>
        <taxon>eudicotyledons</taxon>
        <taxon>Gunneridae</taxon>
        <taxon>Pentapetalae</taxon>
        <taxon>asterids</taxon>
        <taxon>campanulids</taxon>
        <taxon>Asterales</taxon>
        <taxon>Asteraceae</taxon>
        <taxon>Asteroideae</taxon>
        <taxon>Anthemideae</taxon>
        <taxon>Artemisiinae</taxon>
        <taxon>Artemisia</taxon>
    </lineage>
</organism>
<name>A0A2U1NK31_ARTAN</name>
<dbReference type="EMBL" id="PKPP01002666">
    <property type="protein sequence ID" value="PWA73841.1"/>
    <property type="molecule type" value="Genomic_DNA"/>
</dbReference>
<accession>A0A2U1NK31</accession>
<sequence>MKSLPLTALELNLPLANVVVLMFLGSSLTRYTHLGAFARLGGEQTAAELPGDYFSFFHSSQWLWGILRPALSLKTMNLTNEDFIRSLGVAVKKDLQMVLLLRRQVQILSDLCTMQRGYFVGHVKRWIPH</sequence>
<dbReference type="STRING" id="35608.A0A2U1NK31"/>
<reference evidence="1 2" key="1">
    <citation type="journal article" date="2018" name="Mol. Plant">
        <title>The genome of Artemisia annua provides insight into the evolution of Asteraceae family and artemisinin biosynthesis.</title>
        <authorList>
            <person name="Shen Q."/>
            <person name="Zhang L."/>
            <person name="Liao Z."/>
            <person name="Wang S."/>
            <person name="Yan T."/>
            <person name="Shi P."/>
            <person name="Liu M."/>
            <person name="Fu X."/>
            <person name="Pan Q."/>
            <person name="Wang Y."/>
            <person name="Lv Z."/>
            <person name="Lu X."/>
            <person name="Zhang F."/>
            <person name="Jiang W."/>
            <person name="Ma Y."/>
            <person name="Chen M."/>
            <person name="Hao X."/>
            <person name="Li L."/>
            <person name="Tang Y."/>
            <person name="Lv G."/>
            <person name="Zhou Y."/>
            <person name="Sun X."/>
            <person name="Brodelius P.E."/>
            <person name="Rose J.K.C."/>
            <person name="Tang K."/>
        </authorList>
    </citation>
    <scope>NUCLEOTIDE SEQUENCE [LARGE SCALE GENOMIC DNA]</scope>
    <source>
        <strain evidence="2">cv. Huhao1</strain>
        <tissue evidence="1">Leaf</tissue>
    </source>
</reference>
<dbReference type="OrthoDB" id="3244603at2759"/>
<evidence type="ECO:0000313" key="1">
    <source>
        <dbReference type="EMBL" id="PWA73841.1"/>
    </source>
</evidence>
<dbReference type="Proteomes" id="UP000245207">
    <property type="component" value="Unassembled WGS sequence"/>
</dbReference>
<keyword evidence="1" id="KW-0830">Ubiquinone</keyword>
<comment type="caution">
    <text evidence="1">The sequence shown here is derived from an EMBL/GenBank/DDBJ whole genome shotgun (WGS) entry which is preliminary data.</text>
</comment>
<evidence type="ECO:0000313" key="2">
    <source>
        <dbReference type="Proteomes" id="UP000245207"/>
    </source>
</evidence>
<gene>
    <name evidence="1" type="ORF">CTI12_AA256230</name>
</gene>